<dbReference type="PROSITE" id="PS50943">
    <property type="entry name" value="HTH_CROC1"/>
    <property type="match status" value="1"/>
</dbReference>
<dbReference type="RefSeq" id="WP_097373586.1">
    <property type="nucleotide sequence ID" value="NZ_CP021404.1"/>
</dbReference>
<dbReference type="CDD" id="cd00093">
    <property type="entry name" value="HTH_XRE"/>
    <property type="match status" value="1"/>
</dbReference>
<dbReference type="AlphaFoldDB" id="A0A291M0Y7"/>
<accession>A0A291M0Y7</accession>
<dbReference type="Proteomes" id="UP000219050">
    <property type="component" value="Chromosome"/>
</dbReference>
<dbReference type="Gene3D" id="1.10.260.40">
    <property type="entry name" value="lambda repressor-like DNA-binding domains"/>
    <property type="match status" value="1"/>
</dbReference>
<evidence type="ECO:0000259" key="1">
    <source>
        <dbReference type="PROSITE" id="PS50943"/>
    </source>
</evidence>
<dbReference type="InterPro" id="IPR010982">
    <property type="entry name" value="Lambda_DNA-bd_dom_sf"/>
</dbReference>
<dbReference type="GO" id="GO:0003677">
    <property type="term" value="F:DNA binding"/>
    <property type="evidence" value="ECO:0007669"/>
    <property type="project" value="InterPro"/>
</dbReference>
<dbReference type="SMART" id="SM00530">
    <property type="entry name" value="HTH_XRE"/>
    <property type="match status" value="1"/>
</dbReference>
<proteinExistence type="predicted"/>
<dbReference type="EMBL" id="CP021404">
    <property type="protein sequence ID" value="ATI42448.1"/>
    <property type="molecule type" value="Genomic_DNA"/>
</dbReference>
<dbReference type="InterPro" id="IPR018653">
    <property type="entry name" value="ScfR_C"/>
</dbReference>
<gene>
    <name evidence="2" type="ORF">CBW24_10825</name>
</gene>
<keyword evidence="3" id="KW-1185">Reference proteome</keyword>
<name>A0A291M0Y7_9RHOB</name>
<reference evidence="2 3" key="1">
    <citation type="submission" date="2017-05" db="EMBL/GenBank/DDBJ databases">
        <title>Comparative genomic and metabolic analysis of manganese-oxidizing mechanisms in Celeribater manganoxidans DY25T: its adaption to the environment of polymetallic nodule.</title>
        <authorList>
            <person name="Wang X."/>
        </authorList>
    </citation>
    <scope>NUCLEOTIDE SEQUENCE [LARGE SCALE GENOMIC DNA]</scope>
    <source>
        <strain evidence="2 3">DY25</strain>
    </source>
</reference>
<feature type="domain" description="HTH cro/C1-type" evidence="1">
    <location>
        <begin position="25"/>
        <end position="79"/>
    </location>
</feature>
<evidence type="ECO:0000313" key="3">
    <source>
        <dbReference type="Proteomes" id="UP000219050"/>
    </source>
</evidence>
<dbReference type="Pfam" id="PF01381">
    <property type="entry name" value="HTH_3"/>
    <property type="match status" value="1"/>
</dbReference>
<dbReference type="KEGG" id="cmag:CBW24_10825"/>
<sequence>MPTRRRAAQADLPDRGRAGLTGNRIRARRVLLGLRQADLARQVGISPSYLNLIEHNRRRIGGKLLNDIARELTVEPAHLTEGAGVALIEALREAANDVGADLSPDPATTGAELDRLEEFIGRFPGWAALTAETARRARARARTVEMLSDRLTHDPFLSASLHEVISAVTSIRATAAILNETGDIDPEWQMRFHRNLDDDARRLAEGAGELVSYLDASEGAAASTATPQEEFDRWLGAQGYHLPAMEQGATQPGDSPHLQSAAARDLATRWAARYAAAARAMPLEPFARACVELRYDPLALAWQFDQPLVSVFVRMASLPPAQFGAQVAGLVICDGAGALTFRKPVEGFAVPRFSAACPLWPLYAALSRPGTSRRDLVEMAGSGGPRFLTYATATLERPAGFDGPQVAQAAMLILPAELAEGTPGADAFRPVGPSCRICPRRSCPARRELSIVSDHP</sequence>
<protein>
    <recommendedName>
        <fullName evidence="1">HTH cro/C1-type domain-containing protein</fullName>
    </recommendedName>
</protein>
<dbReference type="SUPFAM" id="SSF47413">
    <property type="entry name" value="lambda repressor-like DNA-binding domains"/>
    <property type="match status" value="1"/>
</dbReference>
<dbReference type="InterPro" id="IPR001387">
    <property type="entry name" value="Cro/C1-type_HTH"/>
</dbReference>
<organism evidence="2 3">
    <name type="scientific">Pacificitalea manganoxidans</name>
    <dbReference type="NCBI Taxonomy" id="1411902"/>
    <lineage>
        <taxon>Bacteria</taxon>
        <taxon>Pseudomonadati</taxon>
        <taxon>Pseudomonadota</taxon>
        <taxon>Alphaproteobacteria</taxon>
        <taxon>Rhodobacterales</taxon>
        <taxon>Paracoccaceae</taxon>
        <taxon>Pacificitalea</taxon>
    </lineage>
</organism>
<evidence type="ECO:0000313" key="2">
    <source>
        <dbReference type="EMBL" id="ATI42448.1"/>
    </source>
</evidence>
<dbReference type="OrthoDB" id="7790108at2"/>
<dbReference type="Pfam" id="PF09856">
    <property type="entry name" value="ScfRs"/>
    <property type="match status" value="1"/>
</dbReference>